<organism evidence="2 3">
    <name type="scientific">Candidatus Phosphoribacter hodrii</name>
    <dbReference type="NCBI Taxonomy" id="2953743"/>
    <lineage>
        <taxon>Bacteria</taxon>
        <taxon>Bacillati</taxon>
        <taxon>Actinomycetota</taxon>
        <taxon>Actinomycetes</taxon>
        <taxon>Micrococcales</taxon>
        <taxon>Dermatophilaceae</taxon>
        <taxon>Candidatus Phosphoribacter</taxon>
    </lineage>
</organism>
<comment type="caution">
    <text evidence="2">The sequence shown here is derived from an EMBL/GenBank/DDBJ whole genome shotgun (WGS) entry which is preliminary data.</text>
</comment>
<reference evidence="2 3" key="1">
    <citation type="submission" date="2020-10" db="EMBL/GenBank/DDBJ databases">
        <title>Connecting structure to function with the recovery of over 1000 high-quality activated sludge metagenome-assembled genomes encoding full-length rRNA genes using long-read sequencing.</title>
        <authorList>
            <person name="Singleton C.M."/>
            <person name="Petriglieri F."/>
            <person name="Kristensen J.M."/>
            <person name="Kirkegaard R.H."/>
            <person name="Michaelsen T.Y."/>
            <person name="Andersen M.H."/>
            <person name="Karst S.M."/>
            <person name="Dueholm M.S."/>
            <person name="Nielsen P.H."/>
            <person name="Albertsen M."/>
        </authorList>
    </citation>
    <scope>NUCLEOTIDE SEQUENCE [LARGE SCALE GENOMIC DNA]</scope>
    <source>
        <strain evidence="2">AalE_18-Q3-R2-46_BAT3C.188</strain>
    </source>
</reference>
<dbReference type="Proteomes" id="UP000718281">
    <property type="component" value="Unassembled WGS sequence"/>
</dbReference>
<name>A0A935CE18_9MICO</name>
<dbReference type="EMBL" id="JADIXZ010000004">
    <property type="protein sequence ID" value="MBK6301307.1"/>
    <property type="molecule type" value="Genomic_DNA"/>
</dbReference>
<dbReference type="PANTHER" id="PTHR34351:SF1">
    <property type="entry name" value="SLR1927 PROTEIN"/>
    <property type="match status" value="1"/>
</dbReference>
<keyword evidence="1" id="KW-1133">Transmembrane helix</keyword>
<evidence type="ECO:0000256" key="1">
    <source>
        <dbReference type="SAM" id="Phobius"/>
    </source>
</evidence>
<dbReference type="AlphaFoldDB" id="A0A935CE18"/>
<feature type="transmembrane region" description="Helical" evidence="1">
    <location>
        <begin position="71"/>
        <end position="90"/>
    </location>
</feature>
<dbReference type="PANTHER" id="PTHR34351">
    <property type="entry name" value="SLR1927 PROTEIN-RELATED"/>
    <property type="match status" value="1"/>
</dbReference>
<proteinExistence type="predicted"/>
<accession>A0A935CE18</accession>
<keyword evidence="1" id="KW-0472">Membrane</keyword>
<evidence type="ECO:0000313" key="3">
    <source>
        <dbReference type="Proteomes" id="UP000718281"/>
    </source>
</evidence>
<sequence length="450" mass="47909">MARKGTHRANREAGRMPRPETRGLLGIRLDGLIARADKARVWLADAWGAVAPKVAPVTAPVVAVLRSITPIGWTVLVISALAWLVGWALGWAEPRYLAAFGLLLVVLSGLLTLGRMKLNVALDLHPQRVIVGSGAAARVSVVNDGGRPVLPLDLDLPVGQNSARFHLPTLSAGDRYDEPVIIPTHRRGVITVGPLSTGRGDPFGLVSRRVTWTEPIELFVHPKTVPVEPVGSGLLRDLEGHSTNDISMTDLAFHTLREYAPGDDRRYIHWRSSAKLAGRPTGSPFLVRQFLDTRRSHIAVIVDCDRMAYAAADDFELAVSAGASVAVRAVRDQMDLSVAAGRFAAVDPDPPMALDVFSRAELDGVTLADSARELAKLSPDVSVVVMATGSLGELGGIRHAASHFAPQVNVIALQVEEGATAGMASLGSITILTLGRLAELPIILAGGRSR</sequence>
<keyword evidence="1" id="KW-0812">Transmembrane</keyword>
<evidence type="ECO:0000313" key="2">
    <source>
        <dbReference type="EMBL" id="MBK6301307.1"/>
    </source>
</evidence>
<protein>
    <submittedName>
        <fullName evidence="2">DUF58 domain-containing protein</fullName>
    </submittedName>
</protein>
<gene>
    <name evidence="2" type="ORF">IPF40_09745</name>
</gene>
<feature type="transmembrane region" description="Helical" evidence="1">
    <location>
        <begin position="96"/>
        <end position="114"/>
    </location>
</feature>